<dbReference type="SMART" id="SM00406">
    <property type="entry name" value="IGv"/>
    <property type="match status" value="1"/>
</dbReference>
<keyword evidence="8" id="KW-0393">Immunoglobulin domain</keyword>
<name>A0A803VW97_FICAL</name>
<reference evidence="10" key="2">
    <citation type="submission" date="2025-08" db="UniProtKB">
        <authorList>
            <consortium name="Ensembl"/>
        </authorList>
    </citation>
    <scope>IDENTIFICATION</scope>
</reference>
<keyword evidence="2" id="KW-0812">Transmembrane</keyword>
<evidence type="ECO:0000256" key="2">
    <source>
        <dbReference type="ARBA" id="ARBA00022692"/>
    </source>
</evidence>
<keyword evidence="6" id="KW-1015">Disulfide bond</keyword>
<accession>A0A803VW97</accession>
<keyword evidence="11" id="KW-1185">Reference proteome</keyword>
<dbReference type="GO" id="GO:0098609">
    <property type="term" value="P:cell-cell adhesion"/>
    <property type="evidence" value="ECO:0007669"/>
    <property type="project" value="TreeGrafter"/>
</dbReference>
<dbReference type="AlphaFoldDB" id="A0A803VW97"/>
<dbReference type="Pfam" id="PF07686">
    <property type="entry name" value="V-set"/>
    <property type="match status" value="1"/>
</dbReference>
<proteinExistence type="predicted"/>
<evidence type="ECO:0000256" key="6">
    <source>
        <dbReference type="ARBA" id="ARBA00023157"/>
    </source>
</evidence>
<evidence type="ECO:0000259" key="9">
    <source>
        <dbReference type="PROSITE" id="PS50835"/>
    </source>
</evidence>
<dbReference type="Gene3D" id="2.60.40.10">
    <property type="entry name" value="Immunoglobulins"/>
    <property type="match status" value="2"/>
</dbReference>
<evidence type="ECO:0000313" key="10">
    <source>
        <dbReference type="Ensembl" id="ENSFALP00000027003.1"/>
    </source>
</evidence>
<protein>
    <recommendedName>
        <fullName evidence="9">Ig-like domain-containing protein</fullName>
    </recommendedName>
</protein>
<evidence type="ECO:0000256" key="1">
    <source>
        <dbReference type="ARBA" id="ARBA00004479"/>
    </source>
</evidence>
<evidence type="ECO:0000313" key="11">
    <source>
        <dbReference type="Proteomes" id="UP000016665"/>
    </source>
</evidence>
<feature type="domain" description="Ig-like" evidence="9">
    <location>
        <begin position="80"/>
        <end position="185"/>
    </location>
</feature>
<dbReference type="PANTHER" id="PTHR13869">
    <property type="entry name" value="MYELIN P0 RELATED"/>
    <property type="match status" value="1"/>
</dbReference>
<organism evidence="10 11">
    <name type="scientific">Ficedula albicollis</name>
    <name type="common">Collared flycatcher</name>
    <name type="synonym">Muscicapa albicollis</name>
    <dbReference type="NCBI Taxonomy" id="59894"/>
    <lineage>
        <taxon>Eukaryota</taxon>
        <taxon>Metazoa</taxon>
        <taxon>Chordata</taxon>
        <taxon>Craniata</taxon>
        <taxon>Vertebrata</taxon>
        <taxon>Euteleostomi</taxon>
        <taxon>Archelosauria</taxon>
        <taxon>Archosauria</taxon>
        <taxon>Dinosauria</taxon>
        <taxon>Saurischia</taxon>
        <taxon>Theropoda</taxon>
        <taxon>Coelurosauria</taxon>
        <taxon>Aves</taxon>
        <taxon>Neognathae</taxon>
        <taxon>Neoaves</taxon>
        <taxon>Telluraves</taxon>
        <taxon>Australaves</taxon>
        <taxon>Passeriformes</taxon>
        <taxon>Muscicapidae</taxon>
        <taxon>Ficedula</taxon>
    </lineage>
</organism>
<evidence type="ECO:0000256" key="8">
    <source>
        <dbReference type="ARBA" id="ARBA00023319"/>
    </source>
</evidence>
<dbReference type="InterPro" id="IPR013106">
    <property type="entry name" value="Ig_V-set"/>
</dbReference>
<keyword evidence="4" id="KW-1133">Transmembrane helix</keyword>
<dbReference type="InterPro" id="IPR036179">
    <property type="entry name" value="Ig-like_dom_sf"/>
</dbReference>
<dbReference type="InterPro" id="IPR000920">
    <property type="entry name" value="Myelin_P0-rel"/>
</dbReference>
<dbReference type="Proteomes" id="UP000016665">
    <property type="component" value="Chromosome 24"/>
</dbReference>
<dbReference type="InterPro" id="IPR013783">
    <property type="entry name" value="Ig-like_fold"/>
</dbReference>
<evidence type="ECO:0000256" key="7">
    <source>
        <dbReference type="ARBA" id="ARBA00023180"/>
    </source>
</evidence>
<reference evidence="10" key="3">
    <citation type="submission" date="2025-09" db="UniProtKB">
        <authorList>
            <consortium name="Ensembl"/>
        </authorList>
    </citation>
    <scope>IDENTIFICATION</scope>
</reference>
<reference evidence="10 11" key="1">
    <citation type="journal article" date="2012" name="Nature">
        <title>The genomic landscape of species divergence in Ficedula flycatchers.</title>
        <authorList>
            <person name="Ellegren H."/>
            <person name="Smeds L."/>
            <person name="Burri R."/>
            <person name="Olason P.I."/>
            <person name="Backstrom N."/>
            <person name="Kawakami T."/>
            <person name="Kunstner A."/>
            <person name="Makinen H."/>
            <person name="Nadachowska-Brzyska K."/>
            <person name="Qvarnstrom A."/>
            <person name="Uebbing S."/>
            <person name="Wolf J.B."/>
        </authorList>
    </citation>
    <scope>NUCLEOTIDE SEQUENCE [LARGE SCALE GENOMIC DNA]</scope>
</reference>
<sequence>KCSFKSSSPITENLLVDWTYRPLTGGPMERVGGTGPGLWARRKWEFSVCLAGLLGDASIALQSPALSDNGTFICSVKNPPDVYHNVPQTVLLVTERGKAPCPDFGLTPVRGGTLLKVDWLHKAGEEMVFYYYSSHGVPVGRFRSRVQWQGDVSRRDGSIRLHDLRLNDSGTYECEMRLLEDSSIFRSQTELLVSSAPRGPCAWPSFALAVSGVRLQLRRCWGAI</sequence>
<dbReference type="SUPFAM" id="SSF48726">
    <property type="entry name" value="Immunoglobulin"/>
    <property type="match status" value="2"/>
</dbReference>
<evidence type="ECO:0000256" key="4">
    <source>
        <dbReference type="ARBA" id="ARBA00022989"/>
    </source>
</evidence>
<dbReference type="PANTHER" id="PTHR13869:SF22">
    <property type="entry name" value="JUNCTIONAL ADHESION MOLECULE-LIKE"/>
    <property type="match status" value="1"/>
</dbReference>
<keyword evidence="3" id="KW-0732">Signal</keyword>
<comment type="subcellular location">
    <subcellularLocation>
        <location evidence="1">Membrane</location>
        <topology evidence="1">Single-pass type I membrane protein</topology>
    </subcellularLocation>
</comment>
<keyword evidence="5" id="KW-0472">Membrane</keyword>
<dbReference type="GO" id="GO:0005886">
    <property type="term" value="C:plasma membrane"/>
    <property type="evidence" value="ECO:0007669"/>
    <property type="project" value="TreeGrafter"/>
</dbReference>
<dbReference type="InterPro" id="IPR007110">
    <property type="entry name" value="Ig-like_dom"/>
</dbReference>
<keyword evidence="7" id="KW-0325">Glycoprotein</keyword>
<evidence type="ECO:0000256" key="3">
    <source>
        <dbReference type="ARBA" id="ARBA00022729"/>
    </source>
</evidence>
<evidence type="ECO:0000256" key="5">
    <source>
        <dbReference type="ARBA" id="ARBA00023136"/>
    </source>
</evidence>
<dbReference type="GeneTree" id="ENSGT00940000172809"/>
<dbReference type="Ensembl" id="ENSFALT00000033523.1">
    <property type="protein sequence ID" value="ENSFALP00000027003.1"/>
    <property type="gene ID" value="ENSFALG00000027850.1"/>
</dbReference>
<dbReference type="PRINTS" id="PR00213">
    <property type="entry name" value="MYELINP0"/>
</dbReference>
<dbReference type="PROSITE" id="PS50835">
    <property type="entry name" value="IG_LIKE"/>
    <property type="match status" value="1"/>
</dbReference>